<comment type="similarity">
    <text evidence="2">Belongs to the 2H phosphoesterase superfamily. YjcG family.</text>
</comment>
<evidence type="ECO:0000313" key="4">
    <source>
        <dbReference type="Proteomes" id="UP000315636"/>
    </source>
</evidence>
<dbReference type="Gene3D" id="3.90.1140.10">
    <property type="entry name" value="Cyclic phosphodiesterase"/>
    <property type="match status" value="1"/>
</dbReference>
<dbReference type="AlphaFoldDB" id="A0A521BR16"/>
<evidence type="ECO:0000256" key="2">
    <source>
        <dbReference type="HAMAP-Rule" id="MF_01444"/>
    </source>
</evidence>
<dbReference type="Proteomes" id="UP000315636">
    <property type="component" value="Unassembled WGS sequence"/>
</dbReference>
<feature type="short sequence motif" description="HXTX 2" evidence="2">
    <location>
        <begin position="115"/>
        <end position="118"/>
    </location>
</feature>
<dbReference type="HAMAP" id="MF_01444">
    <property type="entry name" value="2H_phosphoesterase_YjcG"/>
    <property type="match status" value="1"/>
</dbReference>
<evidence type="ECO:0000256" key="1">
    <source>
        <dbReference type="ARBA" id="ARBA00022801"/>
    </source>
</evidence>
<dbReference type="InterPro" id="IPR050580">
    <property type="entry name" value="2H_phosphoesterase_YjcG-like"/>
</dbReference>
<evidence type="ECO:0000313" key="3">
    <source>
        <dbReference type="EMBL" id="SMO49191.1"/>
    </source>
</evidence>
<dbReference type="OrthoDB" id="1524661at2"/>
<reference evidence="3 4" key="1">
    <citation type="submission" date="2017-05" db="EMBL/GenBank/DDBJ databases">
        <authorList>
            <person name="Varghese N."/>
            <person name="Submissions S."/>
        </authorList>
    </citation>
    <scope>NUCLEOTIDE SEQUENCE [LARGE SCALE GENOMIC DNA]</scope>
    <source>
        <strain evidence="3 4">DSM 45474</strain>
    </source>
</reference>
<protein>
    <recommendedName>
        <fullName evidence="2">Putative phosphoesterase SAMN06264849_102285</fullName>
        <ecNumber evidence="2">3.1.-.-</ecNumber>
    </recommendedName>
</protein>
<dbReference type="Pfam" id="PF13563">
    <property type="entry name" value="2_5_RNA_ligase2"/>
    <property type="match status" value="1"/>
</dbReference>
<keyword evidence="3" id="KW-0436">Ligase</keyword>
<dbReference type="SUPFAM" id="SSF55144">
    <property type="entry name" value="LigT-like"/>
    <property type="match status" value="1"/>
</dbReference>
<dbReference type="NCBIfam" id="NF010223">
    <property type="entry name" value="PRK13679.1"/>
    <property type="match status" value="1"/>
</dbReference>
<dbReference type="EMBL" id="FXTI01000002">
    <property type="protein sequence ID" value="SMO49191.1"/>
    <property type="molecule type" value="Genomic_DNA"/>
</dbReference>
<accession>A0A521BR16</accession>
<dbReference type="InterPro" id="IPR009097">
    <property type="entry name" value="Cyclic_Pdiesterase"/>
</dbReference>
<feature type="active site" description="Proton acceptor" evidence="2">
    <location>
        <position position="115"/>
    </location>
</feature>
<feature type="active site" description="Proton donor" evidence="2">
    <location>
        <position position="34"/>
    </location>
</feature>
<keyword evidence="4" id="KW-1185">Reference proteome</keyword>
<name>A0A521BR16_9BACL</name>
<dbReference type="GO" id="GO:0016874">
    <property type="term" value="F:ligase activity"/>
    <property type="evidence" value="ECO:0007669"/>
    <property type="project" value="UniProtKB-KW"/>
</dbReference>
<dbReference type="GO" id="GO:0016788">
    <property type="term" value="F:hydrolase activity, acting on ester bonds"/>
    <property type="evidence" value="ECO:0007669"/>
    <property type="project" value="UniProtKB-UniRule"/>
</dbReference>
<dbReference type="PANTHER" id="PTHR40037">
    <property type="entry name" value="PHOSPHOESTERASE YJCG-RELATED"/>
    <property type="match status" value="1"/>
</dbReference>
<dbReference type="RefSeq" id="WP_142504578.1">
    <property type="nucleotide sequence ID" value="NZ_FXTI01000002.1"/>
</dbReference>
<dbReference type="InterPro" id="IPR022932">
    <property type="entry name" value="YjcG"/>
</dbReference>
<dbReference type="PANTHER" id="PTHR40037:SF1">
    <property type="entry name" value="PHOSPHOESTERASE SAOUHSC_00951-RELATED"/>
    <property type="match status" value="1"/>
</dbReference>
<feature type="short sequence motif" description="HXTX 1" evidence="2">
    <location>
        <begin position="34"/>
        <end position="37"/>
    </location>
</feature>
<proteinExistence type="inferred from homology"/>
<sequence length="171" mass="19934">MKYGVATFPEKKIQDFANSFRKRYDPHYAMIPPHITLKEAFEADENLLSQVVKHLDNVARETAPFKVHLPKISTFHPTTNVIYIAADKTEHFKTLHEKINSGILYQESPYNFIPHITIGQKMSDDELHDVYGSLRMLKLEGETLIDRFHLMYQLENGSWTIYQSFLFQGSK</sequence>
<dbReference type="EC" id="3.1.-.-" evidence="2"/>
<organism evidence="3 4">
    <name type="scientific">Melghirimyces algeriensis</name>
    <dbReference type="NCBI Taxonomy" id="910412"/>
    <lineage>
        <taxon>Bacteria</taxon>
        <taxon>Bacillati</taxon>
        <taxon>Bacillota</taxon>
        <taxon>Bacilli</taxon>
        <taxon>Bacillales</taxon>
        <taxon>Thermoactinomycetaceae</taxon>
        <taxon>Melghirimyces</taxon>
    </lineage>
</organism>
<gene>
    <name evidence="3" type="ORF">SAMN06264849_102285</name>
</gene>
<keyword evidence="1 2" id="KW-0378">Hydrolase</keyword>